<dbReference type="Gene3D" id="3.40.250.10">
    <property type="entry name" value="Rhodanese-like domain"/>
    <property type="match status" value="1"/>
</dbReference>
<dbReference type="PROSITE" id="PS50206">
    <property type="entry name" value="RHODANESE_3"/>
    <property type="match status" value="1"/>
</dbReference>
<feature type="domain" description="Rhodanese" evidence="1">
    <location>
        <begin position="104"/>
        <end position="165"/>
    </location>
</feature>
<reference evidence="2" key="1">
    <citation type="submission" date="2020-05" db="EMBL/GenBank/DDBJ databases">
        <authorList>
            <person name="Chiriac C."/>
            <person name="Salcher M."/>
            <person name="Ghai R."/>
            <person name="Kavagutti S V."/>
        </authorList>
    </citation>
    <scope>NUCLEOTIDE SEQUENCE</scope>
</reference>
<dbReference type="InterPro" id="IPR050229">
    <property type="entry name" value="GlpE_sulfurtransferase"/>
</dbReference>
<dbReference type="CDD" id="cd00158">
    <property type="entry name" value="RHOD"/>
    <property type="match status" value="1"/>
</dbReference>
<dbReference type="InterPro" id="IPR001763">
    <property type="entry name" value="Rhodanese-like_dom"/>
</dbReference>
<organism evidence="2">
    <name type="scientific">freshwater metagenome</name>
    <dbReference type="NCBI Taxonomy" id="449393"/>
    <lineage>
        <taxon>unclassified sequences</taxon>
        <taxon>metagenomes</taxon>
        <taxon>ecological metagenomes</taxon>
    </lineage>
</organism>
<dbReference type="SUPFAM" id="SSF52821">
    <property type="entry name" value="Rhodanese/Cell cycle control phosphatase"/>
    <property type="match status" value="1"/>
</dbReference>
<dbReference type="EMBL" id="CAFBLX010000006">
    <property type="protein sequence ID" value="CAB4874647.1"/>
    <property type="molecule type" value="Genomic_DNA"/>
</dbReference>
<sequence length="165" mass="17419">MITERIFMRVPFGDHLDAMAPHSVSRSTLRSPASILTVLVLALAGCTGGEVSEPTASMPVATRAELLDPADFAAAIADPARVTINVHTPDEGQLPGTDSSLPFDQIRQQAATLPPDRTTPLAIYCRTGTMSATAAKELASLGYTDVVELQGGMLAWRNTGRTIGE</sequence>
<evidence type="ECO:0000259" key="1">
    <source>
        <dbReference type="PROSITE" id="PS50206"/>
    </source>
</evidence>
<name>A0A6J7DVF0_9ZZZZ</name>
<dbReference type="PANTHER" id="PTHR43031">
    <property type="entry name" value="FAD-DEPENDENT OXIDOREDUCTASE"/>
    <property type="match status" value="1"/>
</dbReference>
<dbReference type="Pfam" id="PF00581">
    <property type="entry name" value="Rhodanese"/>
    <property type="match status" value="1"/>
</dbReference>
<dbReference type="AlphaFoldDB" id="A0A6J7DVF0"/>
<dbReference type="PANTHER" id="PTHR43031:SF1">
    <property type="entry name" value="PYRIDINE NUCLEOTIDE-DISULPHIDE OXIDOREDUCTASE"/>
    <property type="match status" value="1"/>
</dbReference>
<protein>
    <submittedName>
        <fullName evidence="2">Unannotated protein</fullName>
    </submittedName>
</protein>
<dbReference type="InterPro" id="IPR036873">
    <property type="entry name" value="Rhodanese-like_dom_sf"/>
</dbReference>
<proteinExistence type="predicted"/>
<gene>
    <name evidence="2" type="ORF">UFOPK3472_00160</name>
</gene>
<evidence type="ECO:0000313" key="2">
    <source>
        <dbReference type="EMBL" id="CAB4874647.1"/>
    </source>
</evidence>
<accession>A0A6J7DVF0</accession>
<dbReference type="SMART" id="SM00450">
    <property type="entry name" value="RHOD"/>
    <property type="match status" value="1"/>
</dbReference>